<dbReference type="PANTHER" id="PTHR19861:SF0">
    <property type="entry name" value="WD REPEAT-CONTAINING PROTEIN 82"/>
    <property type="match status" value="1"/>
</dbReference>
<evidence type="ECO:0000313" key="8">
    <source>
        <dbReference type="Proteomes" id="UP001153069"/>
    </source>
</evidence>
<dbReference type="GO" id="GO:0048188">
    <property type="term" value="C:Set1C/COMPASS complex"/>
    <property type="evidence" value="ECO:0007669"/>
    <property type="project" value="TreeGrafter"/>
</dbReference>
<dbReference type="EMBL" id="CAICTM010000084">
    <property type="protein sequence ID" value="CAB9500501.1"/>
    <property type="molecule type" value="Genomic_DNA"/>
</dbReference>
<evidence type="ECO:0000256" key="6">
    <source>
        <dbReference type="PROSITE-ProRule" id="PRU00221"/>
    </source>
</evidence>
<evidence type="ECO:0000256" key="4">
    <source>
        <dbReference type="ARBA" id="ARBA00022737"/>
    </source>
</evidence>
<keyword evidence="4" id="KW-0677">Repeat</keyword>
<dbReference type="PROSITE" id="PS50294">
    <property type="entry name" value="WD_REPEATS_REGION"/>
    <property type="match status" value="2"/>
</dbReference>
<evidence type="ECO:0000313" key="7">
    <source>
        <dbReference type="EMBL" id="CAB9500501.1"/>
    </source>
</evidence>
<dbReference type="SUPFAM" id="SSF50978">
    <property type="entry name" value="WD40 repeat-like"/>
    <property type="match status" value="1"/>
</dbReference>
<proteinExistence type="inferred from homology"/>
<dbReference type="PROSITE" id="PS50082">
    <property type="entry name" value="WD_REPEATS_2"/>
    <property type="match status" value="2"/>
</dbReference>
<protein>
    <submittedName>
        <fullName evidence="7">WD repeat-containing protein 82</fullName>
    </submittedName>
</protein>
<evidence type="ECO:0000256" key="2">
    <source>
        <dbReference type="ARBA" id="ARBA00005616"/>
    </source>
</evidence>
<keyword evidence="5" id="KW-0539">Nucleus</keyword>
<feature type="repeat" description="WD" evidence="6">
    <location>
        <begin position="113"/>
        <end position="154"/>
    </location>
</feature>
<dbReference type="InterPro" id="IPR015943">
    <property type="entry name" value="WD40/YVTN_repeat-like_dom_sf"/>
</dbReference>
<dbReference type="SMART" id="SM00320">
    <property type="entry name" value="WD40"/>
    <property type="match status" value="5"/>
</dbReference>
<comment type="similarity">
    <text evidence="2">Belongs to the WD repeat SWD2 family.</text>
</comment>
<dbReference type="InterPro" id="IPR037867">
    <property type="entry name" value="Swd2/WDR82"/>
</dbReference>
<gene>
    <name evidence="7" type="ORF">SEMRO_85_G045230.1</name>
</gene>
<organism evidence="7 8">
    <name type="scientific">Seminavis robusta</name>
    <dbReference type="NCBI Taxonomy" id="568900"/>
    <lineage>
        <taxon>Eukaryota</taxon>
        <taxon>Sar</taxon>
        <taxon>Stramenopiles</taxon>
        <taxon>Ochrophyta</taxon>
        <taxon>Bacillariophyta</taxon>
        <taxon>Bacillariophyceae</taxon>
        <taxon>Bacillariophycidae</taxon>
        <taxon>Naviculales</taxon>
        <taxon>Naviculaceae</taxon>
        <taxon>Seminavis</taxon>
    </lineage>
</organism>
<dbReference type="GO" id="GO:0016070">
    <property type="term" value="P:RNA metabolic process"/>
    <property type="evidence" value="ECO:0007669"/>
    <property type="project" value="UniProtKB-ARBA"/>
</dbReference>
<comment type="subcellular location">
    <subcellularLocation>
        <location evidence="1">Nucleus</location>
    </subcellularLocation>
</comment>
<dbReference type="AlphaFoldDB" id="A0A9N8H4I4"/>
<name>A0A9N8H4I4_9STRA</name>
<dbReference type="InterPro" id="IPR036322">
    <property type="entry name" value="WD40_repeat_dom_sf"/>
</dbReference>
<comment type="caution">
    <text evidence="7">The sequence shown here is derived from an EMBL/GenBank/DDBJ whole genome shotgun (WGS) entry which is preliminary data.</text>
</comment>
<dbReference type="Proteomes" id="UP001153069">
    <property type="component" value="Unassembled WGS sequence"/>
</dbReference>
<feature type="repeat" description="WD" evidence="6">
    <location>
        <begin position="313"/>
        <end position="344"/>
    </location>
</feature>
<dbReference type="InterPro" id="IPR001680">
    <property type="entry name" value="WD40_rpt"/>
</dbReference>
<accession>A0A9N8H4I4</accession>
<dbReference type="GO" id="GO:0003682">
    <property type="term" value="F:chromatin binding"/>
    <property type="evidence" value="ECO:0007669"/>
    <property type="project" value="TreeGrafter"/>
</dbReference>
<dbReference type="OrthoDB" id="27537at2759"/>
<sequence length="344" mass="36216">MDFTSTPDRPAVAAVVSGSAPIVSMSYQEDGSRLFVASESDNTLRVIDCLTGKPSEAVAVPLRCDRERLHFVTTTHHPNCVLFAGKGSPTQPLGQRNAINYWSIHDNKILRKFRGHTDTVSSISVSPADDKFLTSSKDRTIRLWNVEEAGSMAQLQLPASATGTPRAVFDSTGLVFAVSAGIAGGKGQYVHLYDARQYGAGGFAELTVSPEGMQQAITSHIGAAGVEYSPTAAWTSLQFNASGNQLLAGTSEGLAIVLDGFEATVQRVVAPTFKSSAGAVCCFTSDDKTVLMGNPDGSISCFHVDTGAIVKTLTGHSGPISAVATNPKYAQFASACSSTALWSW</sequence>
<evidence type="ECO:0000256" key="1">
    <source>
        <dbReference type="ARBA" id="ARBA00004123"/>
    </source>
</evidence>
<evidence type="ECO:0000256" key="5">
    <source>
        <dbReference type="ARBA" id="ARBA00023242"/>
    </source>
</evidence>
<keyword evidence="3 6" id="KW-0853">WD repeat</keyword>
<evidence type="ECO:0000256" key="3">
    <source>
        <dbReference type="ARBA" id="ARBA00022574"/>
    </source>
</evidence>
<dbReference type="Gene3D" id="2.130.10.10">
    <property type="entry name" value="YVTN repeat-like/Quinoprotein amine dehydrogenase"/>
    <property type="match status" value="2"/>
</dbReference>
<reference evidence="7" key="1">
    <citation type="submission" date="2020-06" db="EMBL/GenBank/DDBJ databases">
        <authorList>
            <consortium name="Plant Systems Biology data submission"/>
        </authorList>
    </citation>
    <scope>NUCLEOTIDE SEQUENCE</scope>
    <source>
        <strain evidence="7">D6</strain>
    </source>
</reference>
<keyword evidence="8" id="KW-1185">Reference proteome</keyword>
<dbReference type="Pfam" id="PF00400">
    <property type="entry name" value="WD40"/>
    <property type="match status" value="2"/>
</dbReference>
<dbReference type="PANTHER" id="PTHR19861">
    <property type="entry name" value="WD40 REPEAT PROTEIN SWD2"/>
    <property type="match status" value="1"/>
</dbReference>